<sequence length="345" mass="40311">MKHHKKKQSGHNNSHNSNRGILRKPRWKRILWQRQPYPDNYTDLNFLDVLNELKKWKEDPLEPGAIKVNRNNITFIRNDFIRFYESAMFTSFIYITFVLIYYYNWNPIRITLQTSCLIFILLFIIHFFHSNSNNNKPSSTLLSIKSSIIIVFTLSVLSPVLKSLSKTTSSDSIWTLSFWMTITYIWTISPLPIQSSINELGPDQSIQTPSNLSTNLLLANMAVLASRLSSGRQVFCFLLISIQLNIILPRIIIFFNHYLIFTLLNMIIFFFTYLVLGLKKTLVIASVCACFLIVLPEWFFYWQKYYKKFPLGVALKTDKQQMNPTTSNEPMSILTAWDTKKSILD</sequence>
<dbReference type="UniPathway" id="UPA00196"/>
<reference evidence="10 11" key="1">
    <citation type="journal article" date="2011" name="Proc. Natl. Acad. Sci. U.S.A.">
        <title>Evolutionary erosion of yeast sex chromosomes by mating-type switching accidents.</title>
        <authorList>
            <person name="Gordon J.L."/>
            <person name="Armisen D."/>
            <person name="Proux-Wera E."/>
            <person name="Oheigeartaigh S.S."/>
            <person name="Byrne K.P."/>
            <person name="Wolfe K.H."/>
        </authorList>
    </citation>
    <scope>NUCLEOTIDE SEQUENCE [LARGE SCALE GENOMIC DNA]</scope>
    <source>
        <strain evidence="11">ATCC 34711 / CBS 6284 / DSM 70876 / NBRC 10599 / NRRL Y-10934 / UCD 77-7</strain>
    </source>
</reference>
<feature type="transmembrane region" description="Helical" evidence="9">
    <location>
        <begin position="173"/>
        <end position="193"/>
    </location>
</feature>
<evidence type="ECO:0000256" key="8">
    <source>
        <dbReference type="SAM" id="MobiDB-lite"/>
    </source>
</evidence>
<dbReference type="GO" id="GO:0000506">
    <property type="term" value="C:glycosylphosphatidylinositol-N-acetylglucosaminyltransferase (GPI-GnT) complex"/>
    <property type="evidence" value="ECO:0007669"/>
    <property type="project" value="EnsemblFungi"/>
</dbReference>
<dbReference type="OrthoDB" id="196709at2759"/>
<dbReference type="GeneID" id="14494736"/>
<keyword evidence="6 9" id="KW-1133">Transmembrane helix</keyword>
<feature type="transmembrane region" description="Helical" evidence="9">
    <location>
        <begin position="110"/>
        <end position="128"/>
    </location>
</feature>
<accession>I2GYU2</accession>
<dbReference type="Pfam" id="PF06432">
    <property type="entry name" value="GPI2"/>
    <property type="match status" value="1"/>
</dbReference>
<evidence type="ECO:0000256" key="1">
    <source>
        <dbReference type="ARBA" id="ARBA00004141"/>
    </source>
</evidence>
<dbReference type="FunCoup" id="I2GYU2">
    <property type="interactions" value="584"/>
</dbReference>
<dbReference type="PANTHER" id="PTHR12982">
    <property type="entry name" value="PHOSPHATIDYLINOSITOL GLYCAN, CLASS C"/>
    <property type="match status" value="1"/>
</dbReference>
<keyword evidence="4" id="KW-0337">GPI-anchor biosynthesis</keyword>
<evidence type="ECO:0000313" key="11">
    <source>
        <dbReference type="Proteomes" id="UP000002866"/>
    </source>
</evidence>
<comment type="subcellular location">
    <subcellularLocation>
        <location evidence="1">Membrane</location>
        <topology evidence="1">Multi-pass membrane protein</topology>
    </subcellularLocation>
</comment>
<evidence type="ECO:0000256" key="9">
    <source>
        <dbReference type="SAM" id="Phobius"/>
    </source>
</evidence>
<dbReference type="HOGENOM" id="CLU_024002_2_0_1"/>
<keyword evidence="5 9" id="KW-0812">Transmembrane</keyword>
<comment type="similarity">
    <text evidence="3">Belongs to the PIGC family.</text>
</comment>
<proteinExistence type="inferred from homology"/>
<evidence type="ECO:0000313" key="10">
    <source>
        <dbReference type="EMBL" id="CCH59294.1"/>
    </source>
</evidence>
<evidence type="ECO:0000256" key="4">
    <source>
        <dbReference type="ARBA" id="ARBA00022502"/>
    </source>
</evidence>
<feature type="transmembrane region" description="Helical" evidence="9">
    <location>
        <begin position="83"/>
        <end position="104"/>
    </location>
</feature>
<feature type="transmembrane region" description="Helical" evidence="9">
    <location>
        <begin position="258"/>
        <end position="276"/>
    </location>
</feature>
<feature type="transmembrane region" description="Helical" evidence="9">
    <location>
        <begin position="140"/>
        <end position="161"/>
    </location>
</feature>
<dbReference type="STRING" id="1071380.I2GYU2"/>
<comment type="pathway">
    <text evidence="2">Glycolipid biosynthesis; glycosylphosphatidylinositol-anchor biosynthesis.</text>
</comment>
<dbReference type="RefSeq" id="XP_004178813.1">
    <property type="nucleotide sequence ID" value="XM_004178765.1"/>
</dbReference>
<dbReference type="Proteomes" id="UP000002866">
    <property type="component" value="Chromosome 2"/>
</dbReference>
<dbReference type="PANTHER" id="PTHR12982:SF0">
    <property type="entry name" value="PHOSPHATIDYLINOSITOL N-ACETYLGLUCOSAMINYLTRANSFERASE SUBUNIT C"/>
    <property type="match status" value="1"/>
</dbReference>
<organism evidence="10 11">
    <name type="scientific">Henningerozyma blattae (strain ATCC 34711 / CBS 6284 / DSM 70876 / NBRC 10599 / NRRL Y-10934 / UCD 77-7)</name>
    <name type="common">Yeast</name>
    <name type="synonym">Tetrapisispora blattae</name>
    <dbReference type="NCBI Taxonomy" id="1071380"/>
    <lineage>
        <taxon>Eukaryota</taxon>
        <taxon>Fungi</taxon>
        <taxon>Dikarya</taxon>
        <taxon>Ascomycota</taxon>
        <taxon>Saccharomycotina</taxon>
        <taxon>Saccharomycetes</taxon>
        <taxon>Saccharomycetales</taxon>
        <taxon>Saccharomycetaceae</taxon>
        <taxon>Henningerozyma</taxon>
    </lineage>
</organism>
<gene>
    <name evidence="10" type="primary">TBLA0B04580</name>
    <name evidence="10" type="ORF">TBLA_0B04580</name>
</gene>
<name>I2GYU2_HENB6</name>
<keyword evidence="7 9" id="KW-0472">Membrane</keyword>
<feature type="transmembrane region" description="Helical" evidence="9">
    <location>
        <begin position="234"/>
        <end position="252"/>
    </location>
</feature>
<protein>
    <recommendedName>
        <fullName evidence="12">Phosphatidylinositol N-acetylglucosaminyltransferase</fullName>
    </recommendedName>
</protein>
<dbReference type="KEGG" id="tbl:TBLA_0B04580"/>
<keyword evidence="11" id="KW-1185">Reference proteome</keyword>
<evidence type="ECO:0008006" key="12">
    <source>
        <dbReference type="Google" id="ProtNLM"/>
    </source>
</evidence>
<dbReference type="InterPro" id="IPR009450">
    <property type="entry name" value="Plno_GlcNAc_GPI2"/>
</dbReference>
<feature type="region of interest" description="Disordered" evidence="8">
    <location>
        <begin position="1"/>
        <end position="20"/>
    </location>
</feature>
<evidence type="ECO:0000256" key="5">
    <source>
        <dbReference type="ARBA" id="ARBA00022692"/>
    </source>
</evidence>
<evidence type="ECO:0000256" key="7">
    <source>
        <dbReference type="ARBA" id="ARBA00023136"/>
    </source>
</evidence>
<dbReference type="GO" id="GO:0006506">
    <property type="term" value="P:GPI anchor biosynthetic process"/>
    <property type="evidence" value="ECO:0007669"/>
    <property type="project" value="UniProtKB-UniPathway"/>
</dbReference>
<dbReference type="eggNOG" id="KOG3059">
    <property type="taxonomic scope" value="Eukaryota"/>
</dbReference>
<dbReference type="EMBL" id="HE806317">
    <property type="protein sequence ID" value="CCH59294.1"/>
    <property type="molecule type" value="Genomic_DNA"/>
</dbReference>
<evidence type="ECO:0000256" key="3">
    <source>
        <dbReference type="ARBA" id="ARBA00008321"/>
    </source>
</evidence>
<dbReference type="PIRSF" id="PIRSF016104">
    <property type="entry name" value="GPI2"/>
    <property type="match status" value="1"/>
</dbReference>
<evidence type="ECO:0000256" key="2">
    <source>
        <dbReference type="ARBA" id="ARBA00004687"/>
    </source>
</evidence>
<dbReference type="InParanoid" id="I2GYU2"/>
<dbReference type="AlphaFoldDB" id="I2GYU2"/>
<evidence type="ECO:0000256" key="6">
    <source>
        <dbReference type="ARBA" id="ARBA00022989"/>
    </source>
</evidence>
<feature type="transmembrane region" description="Helical" evidence="9">
    <location>
        <begin position="283"/>
        <end position="301"/>
    </location>
</feature>